<dbReference type="SMART" id="SM00304">
    <property type="entry name" value="HAMP"/>
    <property type="match status" value="1"/>
</dbReference>
<dbReference type="InterPro" id="IPR003660">
    <property type="entry name" value="HAMP_dom"/>
</dbReference>
<dbReference type="SUPFAM" id="SSF55874">
    <property type="entry name" value="ATPase domain of HSP90 chaperone/DNA topoisomerase II/histidine kinase"/>
    <property type="match status" value="1"/>
</dbReference>
<evidence type="ECO:0000256" key="9">
    <source>
        <dbReference type="SAM" id="Phobius"/>
    </source>
</evidence>
<dbReference type="CDD" id="cd00082">
    <property type="entry name" value="HisKA"/>
    <property type="match status" value="1"/>
</dbReference>
<keyword evidence="9" id="KW-1133">Transmembrane helix</keyword>
<dbReference type="PROSITE" id="PS50885">
    <property type="entry name" value="HAMP"/>
    <property type="match status" value="1"/>
</dbReference>
<feature type="region of interest" description="Disordered" evidence="8">
    <location>
        <begin position="81"/>
        <end position="117"/>
    </location>
</feature>
<dbReference type="AlphaFoldDB" id="A0AAW6B103"/>
<dbReference type="InterPro" id="IPR005467">
    <property type="entry name" value="His_kinase_dom"/>
</dbReference>
<comment type="subcellular location">
    <subcellularLocation>
        <location evidence="2">Membrane</location>
    </subcellularLocation>
</comment>
<gene>
    <name evidence="12" type="ORF">PM006_22790</name>
</gene>
<evidence type="ECO:0000256" key="6">
    <source>
        <dbReference type="ARBA" id="ARBA00022777"/>
    </source>
</evidence>
<dbReference type="SMART" id="SM00387">
    <property type="entry name" value="HATPase_c"/>
    <property type="match status" value="1"/>
</dbReference>
<dbReference type="InterPro" id="IPR003661">
    <property type="entry name" value="HisK_dim/P_dom"/>
</dbReference>
<dbReference type="GO" id="GO:0005886">
    <property type="term" value="C:plasma membrane"/>
    <property type="evidence" value="ECO:0007669"/>
    <property type="project" value="TreeGrafter"/>
</dbReference>
<dbReference type="PANTHER" id="PTHR45453">
    <property type="entry name" value="PHOSPHATE REGULON SENSOR PROTEIN PHOR"/>
    <property type="match status" value="1"/>
</dbReference>
<evidence type="ECO:0000256" key="1">
    <source>
        <dbReference type="ARBA" id="ARBA00000085"/>
    </source>
</evidence>
<dbReference type="EC" id="2.7.13.3" evidence="3"/>
<evidence type="ECO:0000313" key="12">
    <source>
        <dbReference type="EMBL" id="MDB2003040.1"/>
    </source>
</evidence>
<dbReference type="SUPFAM" id="SSF158472">
    <property type="entry name" value="HAMP domain-like"/>
    <property type="match status" value="1"/>
</dbReference>
<feature type="domain" description="HAMP" evidence="11">
    <location>
        <begin position="253"/>
        <end position="307"/>
    </location>
</feature>
<keyword evidence="4" id="KW-0597">Phosphoprotein</keyword>
<dbReference type="Gene3D" id="3.30.565.10">
    <property type="entry name" value="Histidine kinase-like ATPase, C-terminal domain"/>
    <property type="match status" value="1"/>
</dbReference>
<dbReference type="PANTHER" id="PTHR45453:SF3">
    <property type="entry name" value="HISTIDINE KINASE"/>
    <property type="match status" value="1"/>
</dbReference>
<dbReference type="RefSeq" id="WP_003501636.1">
    <property type="nucleotide sequence ID" value="NZ_BAABZD010000002.1"/>
</dbReference>
<evidence type="ECO:0000259" key="10">
    <source>
        <dbReference type="PROSITE" id="PS50109"/>
    </source>
</evidence>
<dbReference type="PROSITE" id="PS50109">
    <property type="entry name" value="HIS_KIN"/>
    <property type="match status" value="1"/>
</dbReference>
<feature type="transmembrane region" description="Helical" evidence="9">
    <location>
        <begin position="232"/>
        <end position="251"/>
    </location>
</feature>
<comment type="catalytic activity">
    <reaction evidence="1">
        <text>ATP + protein L-histidine = ADP + protein N-phospho-L-histidine.</text>
        <dbReference type="EC" id="2.7.13.3"/>
    </reaction>
</comment>
<evidence type="ECO:0000256" key="7">
    <source>
        <dbReference type="ARBA" id="ARBA00023012"/>
    </source>
</evidence>
<dbReference type="EMBL" id="JAQLGM010000118">
    <property type="protein sequence ID" value="MDB2003040.1"/>
    <property type="molecule type" value="Genomic_DNA"/>
</dbReference>
<dbReference type="SUPFAM" id="SSF47384">
    <property type="entry name" value="Homodimeric domain of signal transducing histidine kinase"/>
    <property type="match status" value="1"/>
</dbReference>
<dbReference type="Pfam" id="PF02518">
    <property type="entry name" value="HATPase_c"/>
    <property type="match status" value="1"/>
</dbReference>
<dbReference type="InterPro" id="IPR036097">
    <property type="entry name" value="HisK_dim/P_sf"/>
</dbReference>
<evidence type="ECO:0000259" key="11">
    <source>
        <dbReference type="PROSITE" id="PS50885"/>
    </source>
</evidence>
<feature type="domain" description="Histidine kinase" evidence="10">
    <location>
        <begin position="336"/>
        <end position="552"/>
    </location>
</feature>
<evidence type="ECO:0000256" key="8">
    <source>
        <dbReference type="SAM" id="MobiDB-lite"/>
    </source>
</evidence>
<keyword evidence="9" id="KW-0812">Transmembrane</keyword>
<protein>
    <recommendedName>
        <fullName evidence="3">histidine kinase</fullName>
        <ecNumber evidence="3">2.7.13.3</ecNumber>
    </recommendedName>
</protein>
<dbReference type="GO" id="GO:0000155">
    <property type="term" value="F:phosphorelay sensor kinase activity"/>
    <property type="evidence" value="ECO:0007669"/>
    <property type="project" value="InterPro"/>
</dbReference>
<dbReference type="GO" id="GO:0016036">
    <property type="term" value="P:cellular response to phosphate starvation"/>
    <property type="evidence" value="ECO:0007669"/>
    <property type="project" value="TreeGrafter"/>
</dbReference>
<dbReference type="GO" id="GO:0004721">
    <property type="term" value="F:phosphoprotein phosphatase activity"/>
    <property type="evidence" value="ECO:0007669"/>
    <property type="project" value="TreeGrafter"/>
</dbReference>
<keyword evidence="7" id="KW-0902">Two-component regulatory system</keyword>
<dbReference type="Proteomes" id="UP001300871">
    <property type="component" value="Unassembled WGS sequence"/>
</dbReference>
<proteinExistence type="predicted"/>
<name>A0AAW6B103_CLOSY</name>
<comment type="caution">
    <text evidence="12">The sequence shown here is derived from an EMBL/GenBank/DDBJ whole genome shotgun (WGS) entry which is preliminary data.</text>
</comment>
<dbReference type="InterPro" id="IPR036890">
    <property type="entry name" value="HATPase_C_sf"/>
</dbReference>
<evidence type="ECO:0000256" key="4">
    <source>
        <dbReference type="ARBA" id="ARBA00022553"/>
    </source>
</evidence>
<dbReference type="FunFam" id="1.10.287.130:FF:000001">
    <property type="entry name" value="Two-component sensor histidine kinase"/>
    <property type="match status" value="1"/>
</dbReference>
<keyword evidence="5" id="KW-0808">Transferase</keyword>
<feature type="compositionally biased region" description="Polar residues" evidence="8">
    <location>
        <begin position="107"/>
        <end position="117"/>
    </location>
</feature>
<dbReference type="CDD" id="cd06225">
    <property type="entry name" value="HAMP"/>
    <property type="match status" value="1"/>
</dbReference>
<evidence type="ECO:0000256" key="5">
    <source>
        <dbReference type="ARBA" id="ARBA00022679"/>
    </source>
</evidence>
<dbReference type="InterPro" id="IPR050351">
    <property type="entry name" value="BphY/WalK/GraS-like"/>
</dbReference>
<evidence type="ECO:0000256" key="3">
    <source>
        <dbReference type="ARBA" id="ARBA00012438"/>
    </source>
</evidence>
<dbReference type="Pfam" id="PF00512">
    <property type="entry name" value="HisKA"/>
    <property type="match status" value="1"/>
</dbReference>
<evidence type="ECO:0000313" key="13">
    <source>
        <dbReference type="Proteomes" id="UP001300871"/>
    </source>
</evidence>
<organism evidence="12 13">
    <name type="scientific">Clostridium symbiosum</name>
    <name type="common">Bacteroides symbiosus</name>
    <dbReference type="NCBI Taxonomy" id="1512"/>
    <lineage>
        <taxon>Bacteria</taxon>
        <taxon>Bacillati</taxon>
        <taxon>Bacillota</taxon>
        <taxon>Clostridia</taxon>
        <taxon>Lachnospirales</taxon>
        <taxon>Lachnospiraceae</taxon>
        <taxon>Otoolea</taxon>
    </lineage>
</organism>
<dbReference type="InterPro" id="IPR003594">
    <property type="entry name" value="HATPase_dom"/>
</dbReference>
<sequence length="554" mass="62877">MRHRTLKWKFTVTFISMMALAVTATWCINNWFLEGYYQNYKIGVLEKGYHAIDTIVLEEKKNGGSALEGAEDELNSSADFFTVGNPDAGRQNRGRNYPEEEQEDGSSESPGAQGSSEASGVAKLAEVVRYLRDTSNITLLICDSMNGNILVSSMKDIQVMKDRVSQYIVGRNAPHREILKEHENYMIQKTYDPRTKTVYLESWGFFSDNGTIFIMTTPLDSIRESAAISNRFLMYVGIAVILVSSVILYFITRRVTAPIHELSQLSEKMSNLDFEAKYEDTKHPTEEISTLGNSMNVLSDKLRDTIGELKAANIQLQRDIEEKTQIDEMRKEFIANVSHELKTPIALIQGYAEGLTEGMAEEKESRDYYCEVIMDEAGKMNKMVKQLLTLTALEFGNEQTVMERFNLTELIQGVISAAGLILQQKQITVEFSCTEPLYVWGDEFKIEEVVTNYFNNALNHAEGDKKVIIRAERNEEEVRVTVFNTGRPIPEADIPNLWTKFFKVDKARTREYGGSGIGLSIVKAIMDSHHKKYGVRNLENGVEFWFTLDCSRKA</sequence>
<keyword evidence="9" id="KW-0472">Membrane</keyword>
<dbReference type="SMART" id="SM00388">
    <property type="entry name" value="HisKA"/>
    <property type="match status" value="1"/>
</dbReference>
<accession>A0AAW6B103</accession>
<reference evidence="12" key="1">
    <citation type="submission" date="2023-01" db="EMBL/GenBank/DDBJ databases">
        <title>Human gut microbiome strain richness.</title>
        <authorList>
            <person name="Chen-Liaw A."/>
        </authorList>
    </citation>
    <scope>NUCLEOTIDE SEQUENCE</scope>
    <source>
        <strain evidence="12">B1_m1001713B170214d0_201011</strain>
    </source>
</reference>
<dbReference type="Gene3D" id="6.10.340.10">
    <property type="match status" value="1"/>
</dbReference>
<keyword evidence="6 12" id="KW-0418">Kinase</keyword>
<evidence type="ECO:0000256" key="2">
    <source>
        <dbReference type="ARBA" id="ARBA00004370"/>
    </source>
</evidence>
<dbReference type="Gene3D" id="1.10.287.130">
    <property type="match status" value="1"/>
</dbReference>